<evidence type="ECO:0000256" key="1">
    <source>
        <dbReference type="SAM" id="MobiDB-lite"/>
    </source>
</evidence>
<evidence type="ECO:0000313" key="3">
    <source>
        <dbReference type="Proteomes" id="UP000238093"/>
    </source>
</evidence>
<organism evidence="2 3">
    <name type="scientific">Pseudomonas syringae group genomosp. 3</name>
    <dbReference type="NCBI Taxonomy" id="251701"/>
    <lineage>
        <taxon>Bacteria</taxon>
        <taxon>Pseudomonadati</taxon>
        <taxon>Pseudomonadota</taxon>
        <taxon>Gammaproteobacteria</taxon>
        <taxon>Pseudomonadales</taxon>
        <taxon>Pseudomonadaceae</taxon>
        <taxon>Pseudomonas</taxon>
    </lineage>
</organism>
<dbReference type="AlphaFoldDB" id="A0A2K4WJV5"/>
<name>A0A2K4WJV5_9PSED</name>
<gene>
    <name evidence="2" type="ORF">CFBP6411_04828</name>
</gene>
<dbReference type="EMBL" id="LT963408">
    <property type="protein sequence ID" value="SOS36185.1"/>
    <property type="molecule type" value="Genomic_DNA"/>
</dbReference>
<dbReference type="RefSeq" id="WP_104698713.1">
    <property type="nucleotide sequence ID" value="NZ_LT963408.1"/>
</dbReference>
<accession>A0A2K4WJV5</accession>
<sequence>MQTSDCQDTDGHHSAYNAASAEQPLTSWRPGEPIPRPDVVLFEEFENYRENPPEGLEIDDVELIWWLVAANFTYQSLRKKLIQVVAQRRDWGCFIFSPIADLDRNGRYPTPIIDLLIDVLPTGSLMSVDSEDYRDAEEPCEVMGSFIIQNEIWHDLTWTALGLAPVAMLPDHLRDARFSGDLGG</sequence>
<reference evidence="2 3" key="1">
    <citation type="submission" date="2017-11" db="EMBL/GenBank/DDBJ databases">
        <authorList>
            <person name="Han C.G."/>
        </authorList>
    </citation>
    <scope>NUCLEOTIDE SEQUENCE [LARGE SCALE GENOMIC DNA]</scope>
    <source>
        <strain evidence="2">CFBP6411</strain>
    </source>
</reference>
<proteinExistence type="predicted"/>
<feature type="region of interest" description="Disordered" evidence="1">
    <location>
        <begin position="1"/>
        <end position="32"/>
    </location>
</feature>
<dbReference type="Proteomes" id="UP000238093">
    <property type="component" value="Chromosome I"/>
</dbReference>
<protein>
    <submittedName>
        <fullName evidence="2">Uncharacterized protein</fullName>
    </submittedName>
</protein>
<evidence type="ECO:0000313" key="2">
    <source>
        <dbReference type="EMBL" id="SOS36185.1"/>
    </source>
</evidence>